<dbReference type="SMART" id="SM00422">
    <property type="entry name" value="HTH_MERR"/>
    <property type="match status" value="1"/>
</dbReference>
<dbReference type="RefSeq" id="WP_013254369.1">
    <property type="nucleotide sequence ID" value="NC_014364.1"/>
</dbReference>
<evidence type="ECO:0000313" key="4">
    <source>
        <dbReference type="Proteomes" id="UP000002318"/>
    </source>
</evidence>
<keyword evidence="4" id="KW-1185">Reference proteome</keyword>
<dbReference type="HOGENOM" id="CLU_060077_8_0_12"/>
<dbReference type="PANTHER" id="PTHR30204">
    <property type="entry name" value="REDOX-CYCLING DRUG-SENSING TRANSCRIPTIONAL ACTIVATOR SOXR"/>
    <property type="match status" value="1"/>
</dbReference>
<dbReference type="eggNOG" id="COG0789">
    <property type="taxonomic scope" value="Bacteria"/>
</dbReference>
<evidence type="ECO:0000256" key="1">
    <source>
        <dbReference type="ARBA" id="ARBA00023125"/>
    </source>
</evidence>
<dbReference type="InterPro" id="IPR009061">
    <property type="entry name" value="DNA-bd_dom_put_sf"/>
</dbReference>
<dbReference type="InterPro" id="IPR047057">
    <property type="entry name" value="MerR_fam"/>
</dbReference>
<dbReference type="AlphaFoldDB" id="E1R185"/>
<dbReference type="Gene3D" id="1.10.1660.10">
    <property type="match status" value="1"/>
</dbReference>
<reference evidence="3 4" key="1">
    <citation type="journal article" date="2010" name="Stand. Genomic Sci.">
        <title>Complete genome sequence of Spirochaeta smaragdinae type strain (SEBR 4228).</title>
        <authorList>
            <person name="Mavromatis K."/>
            <person name="Yasawong M."/>
            <person name="Chertkov O."/>
            <person name="Lapidus A."/>
            <person name="Lucas S."/>
            <person name="Nolan M."/>
            <person name="Del Rio T.G."/>
            <person name="Tice H."/>
            <person name="Cheng J.F."/>
            <person name="Pitluck S."/>
            <person name="Liolios K."/>
            <person name="Ivanova N."/>
            <person name="Tapia R."/>
            <person name="Han C."/>
            <person name="Bruce D."/>
            <person name="Goodwin L."/>
            <person name="Pati A."/>
            <person name="Chen A."/>
            <person name="Palaniappan K."/>
            <person name="Land M."/>
            <person name="Hauser L."/>
            <person name="Chang Y.J."/>
            <person name="Jeffries C.D."/>
            <person name="Detter J.C."/>
            <person name="Rohde M."/>
            <person name="Brambilla E."/>
            <person name="Spring S."/>
            <person name="Goker M."/>
            <person name="Sikorski J."/>
            <person name="Woyke T."/>
            <person name="Bristow J."/>
            <person name="Eisen J.A."/>
            <person name="Markowitz V."/>
            <person name="Hugenholtz P."/>
            <person name="Klenk H.P."/>
            <person name="Kyrpides N.C."/>
        </authorList>
    </citation>
    <scope>NUCLEOTIDE SEQUENCE [LARGE SCALE GENOMIC DNA]</scope>
    <source>
        <strain evidence="4">DSM 11293 / JCM 15392 / SEBR 4228</strain>
    </source>
</reference>
<dbReference type="PRINTS" id="PR00040">
    <property type="entry name" value="HTHMERR"/>
</dbReference>
<dbReference type="EMBL" id="CP002116">
    <property type="protein sequence ID" value="ADK80905.1"/>
    <property type="molecule type" value="Genomic_DNA"/>
</dbReference>
<protein>
    <submittedName>
        <fullName evidence="3">Transcriptional regulator, MerR family</fullName>
    </submittedName>
</protein>
<keyword evidence="1" id="KW-0238">DNA-binding</keyword>
<gene>
    <name evidence="3" type="ordered locus">Spirs_1779</name>
</gene>
<dbReference type="Pfam" id="PF13411">
    <property type="entry name" value="MerR_1"/>
    <property type="match status" value="1"/>
</dbReference>
<dbReference type="STRING" id="573413.Spirs_1779"/>
<accession>E1R185</accession>
<dbReference type="InterPro" id="IPR000551">
    <property type="entry name" value="MerR-type_HTH_dom"/>
</dbReference>
<dbReference type="CDD" id="cd01109">
    <property type="entry name" value="HTH_YyaN"/>
    <property type="match status" value="1"/>
</dbReference>
<name>E1R185_SEDSS</name>
<organism evidence="3 4">
    <name type="scientific">Sediminispirochaeta smaragdinae (strain DSM 11293 / JCM 15392 / SEBR 4228)</name>
    <name type="common">Spirochaeta smaragdinae</name>
    <dbReference type="NCBI Taxonomy" id="573413"/>
    <lineage>
        <taxon>Bacteria</taxon>
        <taxon>Pseudomonadati</taxon>
        <taxon>Spirochaetota</taxon>
        <taxon>Spirochaetia</taxon>
        <taxon>Spirochaetales</taxon>
        <taxon>Spirochaetaceae</taxon>
        <taxon>Sediminispirochaeta</taxon>
    </lineage>
</organism>
<feature type="domain" description="HTH merR-type" evidence="2">
    <location>
        <begin position="3"/>
        <end position="72"/>
    </location>
</feature>
<dbReference type="Proteomes" id="UP000002318">
    <property type="component" value="Chromosome"/>
</dbReference>
<dbReference type="KEGG" id="ssm:Spirs_1779"/>
<dbReference type="PROSITE" id="PS50937">
    <property type="entry name" value="HTH_MERR_2"/>
    <property type="match status" value="1"/>
</dbReference>
<dbReference type="GO" id="GO:0003700">
    <property type="term" value="F:DNA-binding transcription factor activity"/>
    <property type="evidence" value="ECO:0007669"/>
    <property type="project" value="InterPro"/>
</dbReference>
<proteinExistence type="predicted"/>
<dbReference type="GO" id="GO:0003677">
    <property type="term" value="F:DNA binding"/>
    <property type="evidence" value="ECO:0007669"/>
    <property type="project" value="UniProtKB-KW"/>
</dbReference>
<sequence length="153" mass="17809">MRVYTIGHVSKMFNISISALRYYDKEGLFPNITRDPSGIRKFDSSDIDSLRVIEYLKKAGMQLKDIKVFLDWCNQGNATLVKRRDMFLDKKKSVEADILAMMKVLDLITYKCWYYTEAVKDNSEERVKSIEPEDMPEDIKKSFENSHGDMICG</sequence>
<dbReference type="PANTHER" id="PTHR30204:SF82">
    <property type="entry name" value="TRANSCRIPTIONAL REGULATOR, MERR FAMILY"/>
    <property type="match status" value="1"/>
</dbReference>
<evidence type="ECO:0000313" key="3">
    <source>
        <dbReference type="EMBL" id="ADK80905.1"/>
    </source>
</evidence>
<dbReference type="SUPFAM" id="SSF46955">
    <property type="entry name" value="Putative DNA-binding domain"/>
    <property type="match status" value="1"/>
</dbReference>
<evidence type="ECO:0000259" key="2">
    <source>
        <dbReference type="PROSITE" id="PS50937"/>
    </source>
</evidence>